<keyword evidence="5" id="KW-0418">Kinase</keyword>
<keyword evidence="3" id="KW-0808">Transferase</keyword>
<evidence type="ECO:0000256" key="5">
    <source>
        <dbReference type="ARBA" id="ARBA00022777"/>
    </source>
</evidence>
<proteinExistence type="predicted"/>
<dbReference type="OrthoDB" id="2687876at2759"/>
<comment type="catalytic activity">
    <reaction evidence="8">
        <text>L-seryl-[protein] + ATP = O-phospho-L-seryl-[protein] + ADP + H(+)</text>
        <dbReference type="Rhea" id="RHEA:17989"/>
        <dbReference type="Rhea" id="RHEA-COMP:9863"/>
        <dbReference type="Rhea" id="RHEA-COMP:11604"/>
        <dbReference type="ChEBI" id="CHEBI:15378"/>
        <dbReference type="ChEBI" id="CHEBI:29999"/>
        <dbReference type="ChEBI" id="CHEBI:30616"/>
        <dbReference type="ChEBI" id="CHEBI:83421"/>
        <dbReference type="ChEBI" id="CHEBI:456216"/>
        <dbReference type="EC" id="2.7.11.1"/>
    </reaction>
</comment>
<keyword evidence="2" id="KW-0723">Serine/threonine-protein kinase</keyword>
<gene>
    <name evidence="11" type="ORF">BO97DRAFT_433945</name>
</gene>
<dbReference type="EMBL" id="KZ824280">
    <property type="protein sequence ID" value="RAL13241.1"/>
    <property type="molecule type" value="Genomic_DNA"/>
</dbReference>
<evidence type="ECO:0000256" key="3">
    <source>
        <dbReference type="ARBA" id="ARBA00022679"/>
    </source>
</evidence>
<evidence type="ECO:0000256" key="1">
    <source>
        <dbReference type="ARBA" id="ARBA00012513"/>
    </source>
</evidence>
<feature type="domain" description="RIO-type" evidence="10">
    <location>
        <begin position="217"/>
        <end position="266"/>
    </location>
</feature>
<dbReference type="EC" id="2.7.11.1" evidence="1"/>
<evidence type="ECO:0000256" key="2">
    <source>
        <dbReference type="ARBA" id="ARBA00022527"/>
    </source>
</evidence>
<accession>A0A395HZ95</accession>
<protein>
    <recommendedName>
        <fullName evidence="1">non-specific serine/threonine protein kinase</fullName>
        <ecNumber evidence="1">2.7.11.1</ecNumber>
    </recommendedName>
</protein>
<feature type="compositionally biased region" description="Low complexity" evidence="9">
    <location>
        <begin position="1"/>
        <end position="12"/>
    </location>
</feature>
<dbReference type="RefSeq" id="XP_025552395.1">
    <property type="nucleotide sequence ID" value="XM_025697639.1"/>
</dbReference>
<evidence type="ECO:0000313" key="12">
    <source>
        <dbReference type="Proteomes" id="UP000248961"/>
    </source>
</evidence>
<keyword evidence="4" id="KW-0547">Nucleotide-binding</keyword>
<name>A0A395HZ95_ASPHC</name>
<evidence type="ECO:0000313" key="11">
    <source>
        <dbReference type="EMBL" id="RAL13241.1"/>
    </source>
</evidence>
<dbReference type="VEuPathDB" id="FungiDB:BO97DRAFT_433945"/>
<dbReference type="Gene3D" id="1.10.510.10">
    <property type="entry name" value="Transferase(Phosphotransferase) domain 1"/>
    <property type="match status" value="1"/>
</dbReference>
<organism evidence="11 12">
    <name type="scientific">Aspergillus homomorphus (strain CBS 101889)</name>
    <dbReference type="NCBI Taxonomy" id="1450537"/>
    <lineage>
        <taxon>Eukaryota</taxon>
        <taxon>Fungi</taxon>
        <taxon>Dikarya</taxon>
        <taxon>Ascomycota</taxon>
        <taxon>Pezizomycotina</taxon>
        <taxon>Eurotiomycetes</taxon>
        <taxon>Eurotiomycetidae</taxon>
        <taxon>Eurotiales</taxon>
        <taxon>Aspergillaceae</taxon>
        <taxon>Aspergillus</taxon>
        <taxon>Aspergillus subgen. Circumdati</taxon>
    </lineage>
</organism>
<evidence type="ECO:0000256" key="8">
    <source>
        <dbReference type="ARBA" id="ARBA00048679"/>
    </source>
</evidence>
<reference evidence="11 12" key="1">
    <citation type="submission" date="2018-02" db="EMBL/GenBank/DDBJ databases">
        <title>The genomes of Aspergillus section Nigri reveals drivers in fungal speciation.</title>
        <authorList>
            <consortium name="DOE Joint Genome Institute"/>
            <person name="Vesth T.C."/>
            <person name="Nybo J."/>
            <person name="Theobald S."/>
            <person name="Brandl J."/>
            <person name="Frisvad J.C."/>
            <person name="Nielsen K.F."/>
            <person name="Lyhne E.K."/>
            <person name="Kogle M.E."/>
            <person name="Kuo A."/>
            <person name="Riley R."/>
            <person name="Clum A."/>
            <person name="Nolan M."/>
            <person name="Lipzen A."/>
            <person name="Salamov A."/>
            <person name="Henrissat B."/>
            <person name="Wiebenga A."/>
            <person name="De vries R.P."/>
            <person name="Grigoriev I.V."/>
            <person name="Mortensen U.H."/>
            <person name="Andersen M.R."/>
            <person name="Baker S.E."/>
        </authorList>
    </citation>
    <scope>NUCLEOTIDE SEQUENCE [LARGE SCALE GENOMIC DNA]</scope>
    <source>
        <strain evidence="11 12">CBS 101889</strain>
    </source>
</reference>
<evidence type="ECO:0000256" key="7">
    <source>
        <dbReference type="ARBA" id="ARBA00047899"/>
    </source>
</evidence>
<dbReference type="SUPFAM" id="SSF56112">
    <property type="entry name" value="Protein kinase-like (PK-like)"/>
    <property type="match status" value="1"/>
</dbReference>
<dbReference type="STRING" id="1450537.A0A395HZ95"/>
<dbReference type="AlphaFoldDB" id="A0A395HZ95"/>
<dbReference type="GO" id="GO:0005524">
    <property type="term" value="F:ATP binding"/>
    <property type="evidence" value="ECO:0007669"/>
    <property type="project" value="UniProtKB-KW"/>
</dbReference>
<evidence type="ECO:0000259" key="10">
    <source>
        <dbReference type="Pfam" id="PF01163"/>
    </source>
</evidence>
<comment type="catalytic activity">
    <reaction evidence="7">
        <text>L-threonyl-[protein] + ATP = O-phospho-L-threonyl-[protein] + ADP + H(+)</text>
        <dbReference type="Rhea" id="RHEA:46608"/>
        <dbReference type="Rhea" id="RHEA-COMP:11060"/>
        <dbReference type="Rhea" id="RHEA-COMP:11605"/>
        <dbReference type="ChEBI" id="CHEBI:15378"/>
        <dbReference type="ChEBI" id="CHEBI:30013"/>
        <dbReference type="ChEBI" id="CHEBI:30616"/>
        <dbReference type="ChEBI" id="CHEBI:61977"/>
        <dbReference type="ChEBI" id="CHEBI:456216"/>
        <dbReference type="EC" id="2.7.11.1"/>
    </reaction>
</comment>
<evidence type="ECO:0000256" key="9">
    <source>
        <dbReference type="SAM" id="MobiDB-lite"/>
    </source>
</evidence>
<dbReference type="GO" id="GO:0004674">
    <property type="term" value="F:protein serine/threonine kinase activity"/>
    <property type="evidence" value="ECO:0007669"/>
    <property type="project" value="UniProtKB-KW"/>
</dbReference>
<feature type="region of interest" description="Disordered" evidence="9">
    <location>
        <begin position="1"/>
        <end position="24"/>
    </location>
</feature>
<sequence>MSSSDSDTSSAESDTDAPELAVTARPDEEVLSLDLEKDDYLYRIRKKNRIVYVHVLNGDAIPPDYRTDSYRILLHLRKVPRWEEEWTTLTVRRGAHGLESTLNEFKPHGLNLAKLDVSSAKFYNLSDLTRVSRISDRMFCVKGDNEIWVMKIASFKHEVRYLQQEVAIYSKLASAGFPLAPRLIGYVYEETKDRTMGFLMEKISGYPPSIDDLEACTKTIRLLHTFGILHGDTNRYNFLMTEKGAQIFDFEGSVALEDKGSEAALKEVEGLEAHLLESSGRGQKWFF</sequence>
<dbReference type="InterPro" id="IPR011009">
    <property type="entry name" value="Kinase-like_dom_sf"/>
</dbReference>
<keyword evidence="12" id="KW-1185">Reference proteome</keyword>
<dbReference type="Proteomes" id="UP000248961">
    <property type="component" value="Unassembled WGS sequence"/>
</dbReference>
<dbReference type="Pfam" id="PF01163">
    <property type="entry name" value="RIO1"/>
    <property type="match status" value="1"/>
</dbReference>
<dbReference type="InterPro" id="IPR018934">
    <property type="entry name" value="RIO_dom"/>
</dbReference>
<evidence type="ECO:0000256" key="4">
    <source>
        <dbReference type="ARBA" id="ARBA00022741"/>
    </source>
</evidence>
<evidence type="ECO:0000256" key="6">
    <source>
        <dbReference type="ARBA" id="ARBA00022840"/>
    </source>
</evidence>
<dbReference type="GeneID" id="37201928"/>
<keyword evidence="6" id="KW-0067">ATP-binding</keyword>